<protein>
    <recommendedName>
        <fullName evidence="7">Gram-positive cocci surface proteins LPxTG domain-containing protein</fullName>
    </recommendedName>
</protein>
<sequence>MTVDHDNGDGTHTVTDVDKDGKITGQTTTTPIKNGDGTTTTPTSDGKGSHTINGTDVPNDGQPHDAGNGTTVTNEPDGTLTVDHNNGDGTHTITTVDKDGHITDQLTTESGKHALPNTQGGSKTRTKTTGVQTSKNGVQASKTGKAEDGLSSGSYSKHILPKTGDKDNNALATAGTLLLGLMGLMAAAGIRKRHED</sequence>
<keyword evidence="6" id="KW-0472">Membrane</keyword>
<comment type="caution">
    <text evidence="8">The sequence shown here is derived from an EMBL/GenBank/DDBJ whole genome shotgun (WGS) entry which is preliminary data.</text>
</comment>
<feature type="transmembrane region" description="Helical" evidence="6">
    <location>
        <begin position="170"/>
        <end position="190"/>
    </location>
</feature>
<evidence type="ECO:0000256" key="1">
    <source>
        <dbReference type="ARBA" id="ARBA00022512"/>
    </source>
</evidence>
<evidence type="ECO:0000256" key="6">
    <source>
        <dbReference type="SAM" id="Phobius"/>
    </source>
</evidence>
<feature type="compositionally biased region" description="Basic and acidic residues" evidence="5">
    <location>
        <begin position="1"/>
        <end position="22"/>
    </location>
</feature>
<feature type="compositionally biased region" description="Low complexity" evidence="5">
    <location>
        <begin position="35"/>
        <end position="46"/>
    </location>
</feature>
<keyword evidence="9" id="KW-1185">Reference proteome</keyword>
<feature type="compositionally biased region" description="Polar residues" evidence="5">
    <location>
        <begin position="116"/>
        <end position="142"/>
    </location>
</feature>
<keyword evidence="1" id="KW-0134">Cell wall</keyword>
<keyword evidence="2" id="KW-0964">Secreted</keyword>
<evidence type="ECO:0000256" key="2">
    <source>
        <dbReference type="ARBA" id="ARBA00022525"/>
    </source>
</evidence>
<evidence type="ECO:0000256" key="4">
    <source>
        <dbReference type="ARBA" id="ARBA00023088"/>
    </source>
</evidence>
<dbReference type="AlphaFoldDB" id="A0A0R1JQS2"/>
<keyword evidence="6" id="KW-0812">Transmembrane</keyword>
<feature type="region of interest" description="Disordered" evidence="5">
    <location>
        <begin position="108"/>
        <end position="153"/>
    </location>
</feature>
<dbReference type="EMBL" id="AZDJ01000035">
    <property type="protein sequence ID" value="KRK69978.1"/>
    <property type="molecule type" value="Genomic_DNA"/>
</dbReference>
<gene>
    <name evidence="8" type="ORF">FD02_GL000671</name>
</gene>
<organism evidence="8 9">
    <name type="scientific">Lacticaseibacillus nasuensis JCM 17158</name>
    <dbReference type="NCBI Taxonomy" id="1291734"/>
    <lineage>
        <taxon>Bacteria</taxon>
        <taxon>Bacillati</taxon>
        <taxon>Bacillota</taxon>
        <taxon>Bacilli</taxon>
        <taxon>Lactobacillales</taxon>
        <taxon>Lactobacillaceae</taxon>
        <taxon>Lacticaseibacillus</taxon>
    </lineage>
</organism>
<dbReference type="PATRIC" id="fig|1291734.4.peg.699"/>
<name>A0A0R1JQS2_9LACO</name>
<dbReference type="InterPro" id="IPR019931">
    <property type="entry name" value="LPXTG_anchor"/>
</dbReference>
<reference evidence="8 9" key="1">
    <citation type="journal article" date="2015" name="Genome Announc.">
        <title>Expanding the biotechnology potential of lactobacilli through comparative genomics of 213 strains and associated genera.</title>
        <authorList>
            <person name="Sun Z."/>
            <person name="Harris H.M."/>
            <person name="McCann A."/>
            <person name="Guo C."/>
            <person name="Argimon S."/>
            <person name="Zhang W."/>
            <person name="Yang X."/>
            <person name="Jeffery I.B."/>
            <person name="Cooney J.C."/>
            <person name="Kagawa T.F."/>
            <person name="Liu W."/>
            <person name="Song Y."/>
            <person name="Salvetti E."/>
            <person name="Wrobel A."/>
            <person name="Rasinkangas P."/>
            <person name="Parkhill J."/>
            <person name="Rea M.C."/>
            <person name="O'Sullivan O."/>
            <person name="Ritari J."/>
            <person name="Douillard F.P."/>
            <person name="Paul Ross R."/>
            <person name="Yang R."/>
            <person name="Briner A.E."/>
            <person name="Felis G.E."/>
            <person name="de Vos W.M."/>
            <person name="Barrangou R."/>
            <person name="Klaenhammer T.R."/>
            <person name="Caufield P.W."/>
            <person name="Cui Y."/>
            <person name="Zhang H."/>
            <person name="O'Toole P.W."/>
        </authorList>
    </citation>
    <scope>NUCLEOTIDE SEQUENCE [LARGE SCALE GENOMIC DNA]</scope>
    <source>
        <strain evidence="8 9">JCM 17158</strain>
    </source>
</reference>
<feature type="region of interest" description="Disordered" evidence="5">
    <location>
        <begin position="1"/>
        <end position="94"/>
    </location>
</feature>
<feature type="compositionally biased region" description="Polar residues" evidence="5">
    <location>
        <begin position="68"/>
        <end position="94"/>
    </location>
</feature>
<evidence type="ECO:0000256" key="3">
    <source>
        <dbReference type="ARBA" id="ARBA00022729"/>
    </source>
</evidence>
<dbReference type="Pfam" id="PF00746">
    <property type="entry name" value="Gram_pos_anchor"/>
    <property type="match status" value="1"/>
</dbReference>
<accession>A0A0R1JQS2</accession>
<keyword evidence="3" id="KW-0732">Signal</keyword>
<dbReference type="NCBIfam" id="TIGR01167">
    <property type="entry name" value="LPXTG_anchor"/>
    <property type="match status" value="1"/>
</dbReference>
<evidence type="ECO:0000313" key="8">
    <source>
        <dbReference type="EMBL" id="KRK69978.1"/>
    </source>
</evidence>
<dbReference type="PROSITE" id="PS50847">
    <property type="entry name" value="GRAM_POS_ANCHORING"/>
    <property type="match status" value="1"/>
</dbReference>
<evidence type="ECO:0000313" key="9">
    <source>
        <dbReference type="Proteomes" id="UP000051804"/>
    </source>
</evidence>
<dbReference type="Proteomes" id="UP000051804">
    <property type="component" value="Unassembled WGS sequence"/>
</dbReference>
<feature type="domain" description="Gram-positive cocci surface proteins LPxTG" evidence="7">
    <location>
        <begin position="160"/>
        <end position="196"/>
    </location>
</feature>
<proteinExistence type="predicted"/>
<evidence type="ECO:0000259" key="7">
    <source>
        <dbReference type="PROSITE" id="PS50847"/>
    </source>
</evidence>
<evidence type="ECO:0000256" key="5">
    <source>
        <dbReference type="SAM" id="MobiDB-lite"/>
    </source>
</evidence>
<keyword evidence="6" id="KW-1133">Transmembrane helix</keyword>
<keyword evidence="4" id="KW-0572">Peptidoglycan-anchor</keyword>